<feature type="transmembrane region" description="Helical" evidence="1">
    <location>
        <begin position="89"/>
        <end position="106"/>
    </location>
</feature>
<proteinExistence type="predicted"/>
<feature type="transmembrane region" description="Helical" evidence="1">
    <location>
        <begin position="65"/>
        <end position="83"/>
    </location>
</feature>
<evidence type="ECO:0008006" key="4">
    <source>
        <dbReference type="Google" id="ProtNLM"/>
    </source>
</evidence>
<name>A0A428ML00_9BACT</name>
<keyword evidence="1" id="KW-1133">Transmembrane helix</keyword>
<dbReference type="AlphaFoldDB" id="A0A428ML00"/>
<evidence type="ECO:0000256" key="1">
    <source>
        <dbReference type="SAM" id="Phobius"/>
    </source>
</evidence>
<reference evidence="2 3" key="1">
    <citation type="submission" date="2018-12" db="EMBL/GenBank/DDBJ databases">
        <title>Sequencing of bacterial isolates from soil warming experiment in Harvard Forest, Massachusetts, USA.</title>
        <authorList>
            <person name="Deangelis K."/>
        </authorList>
    </citation>
    <scope>NUCLEOTIDE SEQUENCE [LARGE SCALE GENOMIC DNA]</scope>
    <source>
        <strain evidence="2 3">EB153</strain>
    </source>
</reference>
<dbReference type="PANTHER" id="PTHR38482:SF1">
    <property type="entry name" value="DMT FAMILY PROTEIN"/>
    <property type="match status" value="1"/>
</dbReference>
<protein>
    <recommendedName>
        <fullName evidence="4">DMT family protein</fullName>
    </recommendedName>
</protein>
<dbReference type="InterPro" id="IPR007437">
    <property type="entry name" value="DUF486"/>
</dbReference>
<evidence type="ECO:0000313" key="2">
    <source>
        <dbReference type="EMBL" id="RSL17621.1"/>
    </source>
</evidence>
<dbReference type="EMBL" id="RSDW01000001">
    <property type="protein sequence ID" value="RSL17621.1"/>
    <property type="molecule type" value="Genomic_DNA"/>
</dbReference>
<evidence type="ECO:0000313" key="3">
    <source>
        <dbReference type="Proteomes" id="UP000269669"/>
    </source>
</evidence>
<dbReference type="Proteomes" id="UP000269669">
    <property type="component" value="Unassembled WGS sequence"/>
</dbReference>
<organism evidence="2 3">
    <name type="scientific">Edaphobacter aggregans</name>
    <dbReference type="NCBI Taxonomy" id="570835"/>
    <lineage>
        <taxon>Bacteria</taxon>
        <taxon>Pseudomonadati</taxon>
        <taxon>Acidobacteriota</taxon>
        <taxon>Terriglobia</taxon>
        <taxon>Terriglobales</taxon>
        <taxon>Acidobacteriaceae</taxon>
        <taxon>Edaphobacter</taxon>
    </lineage>
</organism>
<dbReference type="PIRSF" id="PIRSF021239">
    <property type="entry name" value="UCP021239"/>
    <property type="match status" value="1"/>
</dbReference>
<keyword evidence="1" id="KW-0812">Transmembrane</keyword>
<comment type="caution">
    <text evidence="2">The sequence shown here is derived from an EMBL/GenBank/DDBJ whole genome shotgun (WGS) entry which is preliminary data.</text>
</comment>
<feature type="transmembrane region" description="Helical" evidence="1">
    <location>
        <begin position="27"/>
        <end position="45"/>
    </location>
</feature>
<dbReference type="PANTHER" id="PTHR38482">
    <property type="entry name" value="DMT FAMILY PROTEIN"/>
    <property type="match status" value="1"/>
</dbReference>
<keyword evidence="3" id="KW-1185">Reference proteome</keyword>
<gene>
    <name evidence="2" type="ORF">EDE15_3156</name>
</gene>
<sequence>MWTILLLTGSNIFMTFAWYGHLKYKDVALWKVILVSWSIAFFEYCLQVPANRIGSGTFSPSQLKVIQEIITLSVFGVFTVYYFGERLHWNHAVAFCCLVAGAFFMFHKF</sequence>
<accession>A0A428ML00</accession>
<dbReference type="OrthoDB" id="9805206at2"/>
<keyword evidence="1" id="KW-0472">Membrane</keyword>
<dbReference type="RefSeq" id="WP_125486090.1">
    <property type="nucleotide sequence ID" value="NZ_RSDW01000001.1"/>
</dbReference>
<dbReference type="Pfam" id="PF04342">
    <property type="entry name" value="DMT_6"/>
    <property type="match status" value="1"/>
</dbReference>